<dbReference type="EMBL" id="JBJJXI010000151">
    <property type="protein sequence ID" value="KAL3385850.1"/>
    <property type="molecule type" value="Genomic_DNA"/>
</dbReference>
<evidence type="ECO:0000256" key="1">
    <source>
        <dbReference type="SAM" id="Coils"/>
    </source>
</evidence>
<feature type="coiled-coil region" evidence="1">
    <location>
        <begin position="1102"/>
        <end position="1144"/>
    </location>
</feature>
<keyword evidence="1" id="KW-0175">Coiled coil</keyword>
<dbReference type="SUPFAM" id="SSF47576">
    <property type="entry name" value="Calponin-homology domain, CH-domain"/>
    <property type="match status" value="1"/>
</dbReference>
<evidence type="ECO:0000313" key="4">
    <source>
        <dbReference type="Proteomes" id="UP001627154"/>
    </source>
</evidence>
<feature type="coiled-coil region" evidence="1">
    <location>
        <begin position="255"/>
        <end position="331"/>
    </location>
</feature>
<sequence length="1400" mass="163599">MDVWEKIIVQWINSLQEDPADHIQSCDELEDGTIYYRLINRIKPWDCNKYNGDSKKSMVMQFLNHEYPNITFIIHDKELEMFTIAILVLSRLSLETVFHTSLCSNMQSDAQVKVKSILESVYDLGKKITLDDVQSLFLNTDKSTYIETPNHVLKEFLNSPVPQTVSKDNKIFDQARQLRHLRADIETLRYEKSELIEDLKIQDRKVNELQLKLQEALVEIKALRDDSLKSNDTSFSSPNKISGSKSNEVLYAKELHSLEKYVADLQEENNQLLKEKTKLEAECQKYKSKYQVVKEKNKTNEHVIESVLQQIEKKEDELTDLNYRYEELRLHFKQKPRLSQNYNEHSFESRDISRLGEVSLDKSEILSSVVEVQLQDTKKELIHTQYKYKELDKALTVTFEEYTKFKTKYNIMEENYIEMKNLYDTKCAIKSDDQFTQTILENQEQYTQTEIIQNDVFSQTEIICKENSAQTESILNQEQHTQTDKTIIHDRDSQTDTSTIANREQCIQTDSSTIKNKQQSIQTICSTIQNKDQYMQTDKTSIESKEQQTDTLKVESQDIQTDCSFFENKEQQVQTDYLELKVQHTQTMIEVEEQCVQTDSSTIENKVQNTQTDCIETEMKGNQTDSPRIQEQYVQTITSTIENKEQFIQTNLTETQEQSMQTYNSTIENKEQMIQTLSSTIENQEQSMQTDCVSVEMQYTQTSAIEMHEQLIQTDCSTIENKGQMIQTYCSTIENQEQSMQTEKVEMGNQIIQTENLPVETQTTQTELISNIEFSTQTEHKSEEQHTQTENNNVKVKIEYSSDDKEMQKSVDLKNNIIVLNSDATLEQYSEKLSDLFKILFQDLKNNLNKTCAVYKLHDNDSSNAELFTLSELKDSNMIHVVVNNIFESKLKLLENLKIINSTPLKENDVNLMQVAWKSTFESINENLKTHKVLLLLEKSFSLFEEKSNCLMHSNSSMLSEVEEFFLKRSELSTEIKKCNLEGLQTLSVKLALTVQFVSIMSQVNNSNMTESENFKEFMTTMNNFQTIYNKWNEEHSCKIKQITNLINKLIVMYRLAESCEYKLKSFIKQESKKVEVDSVKVEKEILEVQKHSAILDEKLFKQKADELLAKQKQQFENYMREMHEKYELKLEKMKDKMKTVYNSQIAALKKEQEQLSTNELKSLQAKIEQQCYNHTEELKKYKKHISELTTQLWDVGEKLIIEKQKKEEFMSKLKETKIKYENLEIASKRNTPDENFKHPPLRQDSRTLSMNSIENIPPNRIHFVKDFQIMGNAFKTEDEEGEIFDPIYLTEMQRNQTEFPLSDPDRLSVLQMRNAKCKPHLKSSYATEMLNNPVGLTEDEIRTGATADEIFNDSWSHSLLTGKKVKKKDRTRNGSDTPRQSRRFSNIFRKGRLSTGGKS</sequence>
<feature type="coiled-coil region" evidence="1">
    <location>
        <begin position="178"/>
        <end position="226"/>
    </location>
</feature>
<organism evidence="3 4">
    <name type="scientific">Trichogramma kaykai</name>
    <dbReference type="NCBI Taxonomy" id="54128"/>
    <lineage>
        <taxon>Eukaryota</taxon>
        <taxon>Metazoa</taxon>
        <taxon>Ecdysozoa</taxon>
        <taxon>Arthropoda</taxon>
        <taxon>Hexapoda</taxon>
        <taxon>Insecta</taxon>
        <taxon>Pterygota</taxon>
        <taxon>Neoptera</taxon>
        <taxon>Endopterygota</taxon>
        <taxon>Hymenoptera</taxon>
        <taxon>Apocrita</taxon>
        <taxon>Proctotrupomorpha</taxon>
        <taxon>Chalcidoidea</taxon>
        <taxon>Trichogrammatidae</taxon>
        <taxon>Trichogramma</taxon>
    </lineage>
</organism>
<accession>A0ABD2VYN6</accession>
<dbReference type="InterPro" id="IPR036872">
    <property type="entry name" value="CH_dom_sf"/>
</dbReference>
<proteinExistence type="predicted"/>
<comment type="caution">
    <text evidence="3">The sequence shown here is derived from an EMBL/GenBank/DDBJ whole genome shotgun (WGS) entry which is preliminary data.</text>
</comment>
<protein>
    <recommendedName>
        <fullName evidence="5">HOOK N-terminal domain-containing protein</fullName>
    </recommendedName>
</protein>
<evidence type="ECO:0000313" key="3">
    <source>
        <dbReference type="EMBL" id="KAL3385850.1"/>
    </source>
</evidence>
<feature type="region of interest" description="Disordered" evidence="2">
    <location>
        <begin position="1363"/>
        <end position="1400"/>
    </location>
</feature>
<dbReference type="Proteomes" id="UP001627154">
    <property type="component" value="Unassembled WGS sequence"/>
</dbReference>
<keyword evidence="4" id="KW-1185">Reference proteome</keyword>
<reference evidence="3 4" key="1">
    <citation type="journal article" date="2024" name="bioRxiv">
        <title>A reference genome for Trichogramma kaykai: A tiny desert-dwelling parasitoid wasp with competing sex-ratio distorters.</title>
        <authorList>
            <person name="Culotta J."/>
            <person name="Lindsey A.R."/>
        </authorList>
    </citation>
    <scope>NUCLEOTIDE SEQUENCE [LARGE SCALE GENOMIC DNA]</scope>
    <source>
        <strain evidence="3 4">KSX58</strain>
    </source>
</reference>
<gene>
    <name evidence="3" type="ORF">TKK_018585</name>
</gene>
<name>A0ABD2VYN6_9HYME</name>
<evidence type="ECO:0008006" key="5">
    <source>
        <dbReference type="Google" id="ProtNLM"/>
    </source>
</evidence>
<evidence type="ECO:0000256" key="2">
    <source>
        <dbReference type="SAM" id="MobiDB-lite"/>
    </source>
</evidence>